<evidence type="ECO:0000256" key="3">
    <source>
        <dbReference type="ARBA" id="ARBA00022676"/>
    </source>
</evidence>
<keyword evidence="3" id="KW-0328">Glycosyltransferase</keyword>
<evidence type="ECO:0000256" key="2">
    <source>
        <dbReference type="ARBA" id="ARBA00006003"/>
    </source>
</evidence>
<dbReference type="InterPro" id="IPR001675">
    <property type="entry name" value="Glyco_trans_29"/>
</dbReference>
<reference evidence="11 12" key="1">
    <citation type="journal article" date="2018" name="Cell">
        <title>The Chara Genome: Secondary Complexity and Implications for Plant Terrestrialization.</title>
        <authorList>
            <person name="Nishiyama T."/>
            <person name="Sakayama H."/>
            <person name="Vries J.D."/>
            <person name="Buschmann H."/>
            <person name="Saint-Marcoux D."/>
            <person name="Ullrich K.K."/>
            <person name="Haas F.B."/>
            <person name="Vanderstraeten L."/>
            <person name="Becker D."/>
            <person name="Lang D."/>
            <person name="Vosolsobe S."/>
            <person name="Rombauts S."/>
            <person name="Wilhelmsson P.K.I."/>
            <person name="Janitza P."/>
            <person name="Kern R."/>
            <person name="Heyl A."/>
            <person name="Rumpler F."/>
            <person name="Villalobos L.I.A.C."/>
            <person name="Clay J.M."/>
            <person name="Skokan R."/>
            <person name="Toyoda A."/>
            <person name="Suzuki Y."/>
            <person name="Kagoshima H."/>
            <person name="Schijlen E."/>
            <person name="Tajeshwar N."/>
            <person name="Catarino B."/>
            <person name="Hetherington A.J."/>
            <person name="Saltykova A."/>
            <person name="Bonnot C."/>
            <person name="Breuninger H."/>
            <person name="Symeonidi A."/>
            <person name="Radhakrishnan G.V."/>
            <person name="Van Nieuwerburgh F."/>
            <person name="Deforce D."/>
            <person name="Chang C."/>
            <person name="Karol K.G."/>
            <person name="Hedrich R."/>
            <person name="Ulvskov P."/>
            <person name="Glockner G."/>
            <person name="Delwiche C.F."/>
            <person name="Petrasek J."/>
            <person name="Van de Peer Y."/>
            <person name="Friml J."/>
            <person name="Beilby M."/>
            <person name="Dolan L."/>
            <person name="Kohara Y."/>
            <person name="Sugano S."/>
            <person name="Fujiyama A."/>
            <person name="Delaux P.-M."/>
            <person name="Quint M."/>
            <person name="TheiBen G."/>
            <person name="Hagemann M."/>
            <person name="Harholt J."/>
            <person name="Dunand C."/>
            <person name="Zachgo S."/>
            <person name="Langdale J."/>
            <person name="Maumus F."/>
            <person name="Straeten D.V.D."/>
            <person name="Gould S.B."/>
            <person name="Rensing S.A."/>
        </authorList>
    </citation>
    <scope>NUCLEOTIDE SEQUENCE [LARGE SCALE GENOMIC DNA]</scope>
    <source>
        <strain evidence="11 12">S276</strain>
    </source>
</reference>
<evidence type="ECO:0000256" key="10">
    <source>
        <dbReference type="ARBA" id="ARBA00023180"/>
    </source>
</evidence>
<evidence type="ECO:0000256" key="4">
    <source>
        <dbReference type="ARBA" id="ARBA00022679"/>
    </source>
</evidence>
<comment type="subcellular location">
    <subcellularLocation>
        <location evidence="1">Golgi apparatus membrane</location>
        <topology evidence="1">Single-pass type II membrane protein</topology>
    </subcellularLocation>
</comment>
<dbReference type="Gene3D" id="3.90.1480.20">
    <property type="entry name" value="Glycosyl transferase family 29"/>
    <property type="match status" value="1"/>
</dbReference>
<keyword evidence="7" id="KW-1133">Transmembrane helix</keyword>
<dbReference type="Pfam" id="PF00777">
    <property type="entry name" value="Glyco_transf_29"/>
    <property type="match status" value="1"/>
</dbReference>
<keyword evidence="6" id="KW-0735">Signal-anchor</keyword>
<gene>
    <name evidence="11" type="ORF">CBR_g48352</name>
</gene>
<evidence type="ECO:0000313" key="12">
    <source>
        <dbReference type="Proteomes" id="UP000265515"/>
    </source>
</evidence>
<dbReference type="GO" id="GO:0008373">
    <property type="term" value="F:sialyltransferase activity"/>
    <property type="evidence" value="ECO:0007669"/>
    <property type="project" value="InterPro"/>
</dbReference>
<comment type="caution">
    <text evidence="11">The sequence shown here is derived from an EMBL/GenBank/DDBJ whole genome shotgun (WGS) entry which is preliminary data.</text>
</comment>
<keyword evidence="5" id="KW-0812">Transmembrane</keyword>
<evidence type="ECO:0000256" key="8">
    <source>
        <dbReference type="ARBA" id="ARBA00023034"/>
    </source>
</evidence>
<dbReference type="AlphaFoldDB" id="A0A388K4B5"/>
<keyword evidence="9" id="KW-0472">Membrane</keyword>
<organism evidence="11 12">
    <name type="scientific">Chara braunii</name>
    <name type="common">Braun's stonewort</name>
    <dbReference type="NCBI Taxonomy" id="69332"/>
    <lineage>
        <taxon>Eukaryota</taxon>
        <taxon>Viridiplantae</taxon>
        <taxon>Streptophyta</taxon>
        <taxon>Charophyceae</taxon>
        <taxon>Charales</taxon>
        <taxon>Characeae</taxon>
        <taxon>Chara</taxon>
    </lineage>
</organism>
<evidence type="ECO:0000313" key="11">
    <source>
        <dbReference type="EMBL" id="GBG64885.1"/>
    </source>
</evidence>
<evidence type="ECO:0000256" key="1">
    <source>
        <dbReference type="ARBA" id="ARBA00004323"/>
    </source>
</evidence>
<keyword evidence="4" id="KW-0808">Transferase</keyword>
<dbReference type="InterPro" id="IPR038578">
    <property type="entry name" value="GT29-like_sf"/>
</dbReference>
<evidence type="ECO:0000256" key="5">
    <source>
        <dbReference type="ARBA" id="ARBA00022692"/>
    </source>
</evidence>
<sequence>MERIHLNITGERMAELRTYIPDFDFHNSYQTCAVVGTSPKLLAHQDGHAIDANDIVLRFHDTPIKVHMRNSMNTGIILQVAAGLSRLNLALITIRCILKNPCASML</sequence>
<keyword evidence="10" id="KW-0325">Glycoprotein</keyword>
<comment type="similarity">
    <text evidence="2">Belongs to the glycosyltransferase 29 family.</text>
</comment>
<keyword evidence="8" id="KW-0333">Golgi apparatus</keyword>
<protein>
    <submittedName>
        <fullName evidence="11">Uncharacterized protein</fullName>
    </submittedName>
</protein>
<accession>A0A388K4B5</accession>
<dbReference type="GO" id="GO:0000139">
    <property type="term" value="C:Golgi membrane"/>
    <property type="evidence" value="ECO:0007669"/>
    <property type="project" value="UniProtKB-SubCell"/>
</dbReference>
<evidence type="ECO:0000256" key="7">
    <source>
        <dbReference type="ARBA" id="ARBA00022989"/>
    </source>
</evidence>
<name>A0A388K4B5_CHABU</name>
<keyword evidence="12" id="KW-1185">Reference proteome</keyword>
<evidence type="ECO:0000256" key="6">
    <source>
        <dbReference type="ARBA" id="ARBA00022968"/>
    </source>
</evidence>
<dbReference type="EMBL" id="BFEA01000055">
    <property type="protein sequence ID" value="GBG64885.1"/>
    <property type="molecule type" value="Genomic_DNA"/>
</dbReference>
<dbReference type="Proteomes" id="UP000265515">
    <property type="component" value="Unassembled WGS sequence"/>
</dbReference>
<evidence type="ECO:0000256" key="9">
    <source>
        <dbReference type="ARBA" id="ARBA00023136"/>
    </source>
</evidence>
<proteinExistence type="inferred from homology"/>
<dbReference type="Gramene" id="GBG64885">
    <property type="protein sequence ID" value="GBG64885"/>
    <property type="gene ID" value="CBR_g48352"/>
</dbReference>